<dbReference type="RefSeq" id="WP_250065349.1">
    <property type="nucleotide sequence ID" value="NZ_JAIKTS010000007.1"/>
</dbReference>
<protein>
    <recommendedName>
        <fullName evidence="3">N-acetyltransferase</fullName>
    </recommendedName>
</protein>
<reference evidence="1 2" key="1">
    <citation type="submission" date="2021-08" db="EMBL/GenBank/DDBJ databases">
        <title>Novel members of of the genus Stenotrophomonas from differernt environment.</title>
        <authorList>
            <person name="Deng Y."/>
        </authorList>
    </citation>
    <scope>NUCLEOTIDE SEQUENCE [LARGE SCALE GENOMIC DNA]</scope>
    <source>
        <strain evidence="1 2">CPCC 101365</strain>
    </source>
</reference>
<comment type="caution">
    <text evidence="1">The sequence shown here is derived from an EMBL/GenBank/DDBJ whole genome shotgun (WGS) entry which is preliminary data.</text>
</comment>
<proteinExistence type="predicted"/>
<keyword evidence="2" id="KW-1185">Reference proteome</keyword>
<evidence type="ECO:0000313" key="1">
    <source>
        <dbReference type="EMBL" id="MCL7715865.1"/>
    </source>
</evidence>
<sequence length="207" mass="23252">MSEVRWTFPPMPHPAAHAPAAPPAPVQIATHGFVLRTLLPADVTARFVQWINAPAMRAGLNLPPLGFDAARLRQFIAGFDGRRNHIIGIFAEELLIGFYTVDVNLTHKVGVLTAGIGDTGQERRKVYWGTIDALLDHFFIYRDLDKMVARVLAGNTAMLFNFVDNGRFFHEARLRQECLGQDGRRQDVLVFAAFREGERPQGENYRP</sequence>
<dbReference type="Proteomes" id="UP001431235">
    <property type="component" value="Unassembled WGS sequence"/>
</dbReference>
<dbReference type="EMBL" id="JAIKTS010000007">
    <property type="protein sequence ID" value="MCL7715865.1"/>
    <property type="molecule type" value="Genomic_DNA"/>
</dbReference>
<evidence type="ECO:0008006" key="3">
    <source>
        <dbReference type="Google" id="ProtNLM"/>
    </source>
</evidence>
<organism evidence="1 2">
    <name type="scientific">Stenotrophomonas mori</name>
    <dbReference type="NCBI Taxonomy" id="2871096"/>
    <lineage>
        <taxon>Bacteria</taxon>
        <taxon>Pseudomonadati</taxon>
        <taxon>Pseudomonadota</taxon>
        <taxon>Gammaproteobacteria</taxon>
        <taxon>Lysobacterales</taxon>
        <taxon>Lysobacteraceae</taxon>
        <taxon>Stenotrophomonas</taxon>
    </lineage>
</organism>
<gene>
    <name evidence="1" type="ORF">K5L01_14565</name>
</gene>
<evidence type="ECO:0000313" key="2">
    <source>
        <dbReference type="Proteomes" id="UP001431235"/>
    </source>
</evidence>
<dbReference type="InterPro" id="IPR016181">
    <property type="entry name" value="Acyl_CoA_acyltransferase"/>
</dbReference>
<dbReference type="SUPFAM" id="SSF55729">
    <property type="entry name" value="Acyl-CoA N-acyltransferases (Nat)"/>
    <property type="match status" value="1"/>
</dbReference>
<name>A0ABT0SLK1_9GAMM</name>
<accession>A0ABT0SLK1</accession>
<dbReference type="Gene3D" id="3.40.630.30">
    <property type="match status" value="1"/>
</dbReference>